<dbReference type="Antibodypedia" id="29292">
    <property type="antibodies" value="83 antibodies from 22 providers"/>
</dbReference>
<dbReference type="HOGENOM" id="CLU_2687158_0_0_1"/>
<reference evidence="2 4" key="2">
    <citation type="journal article" date="2011" name="PLoS Biol.">
        <title>Modernizing reference genome assemblies.</title>
        <authorList>
            <person name="Church D.M."/>
            <person name="Schneider V.A."/>
            <person name="Graves T."/>
            <person name="Auger K."/>
            <person name="Cunningham F."/>
            <person name="Bouk N."/>
            <person name="Chen H.C."/>
            <person name="Agarwala R."/>
            <person name="McLaren W.M."/>
            <person name="Ritchie G.R."/>
            <person name="Albracht D."/>
            <person name="Kremitzki M."/>
            <person name="Rock S."/>
            <person name="Kotkiewicz H."/>
            <person name="Kremitzki C."/>
            <person name="Wollam A."/>
            <person name="Trani L."/>
            <person name="Fulton L."/>
            <person name="Fulton R."/>
            <person name="Matthews L."/>
            <person name="Whitehead S."/>
            <person name="Chow W."/>
            <person name="Torrance J."/>
            <person name="Dunn M."/>
            <person name="Harden G."/>
            <person name="Threadgold G."/>
            <person name="Wood J."/>
            <person name="Collins J."/>
            <person name="Heath P."/>
            <person name="Griffiths G."/>
            <person name="Pelan S."/>
            <person name="Grafham D."/>
            <person name="Eichler E.E."/>
            <person name="Weinstock G."/>
            <person name="Mardis E.R."/>
            <person name="Wilson R.K."/>
            <person name="Howe K."/>
            <person name="Flicek P."/>
            <person name="Hubbard T."/>
        </authorList>
    </citation>
    <scope>NUCLEOTIDE SEQUENCE [LARGE SCALE GENOMIC DNA]</scope>
    <source>
        <strain evidence="2 4">C57BL/6J</strain>
    </source>
</reference>
<dbReference type="Ensembl" id="ENSMUST00000129648.3">
    <property type="protein sequence ID" value="ENSMUSP00000121176.3"/>
    <property type="gene ID" value="ENSMUSG00000054752.18"/>
</dbReference>
<gene>
    <name evidence="2 3" type="primary">Fsd1l</name>
</gene>
<protein>
    <submittedName>
        <fullName evidence="2">Fibronectin type III and SPRY domain containing 1-like</fullName>
    </submittedName>
</protein>
<feature type="region of interest" description="Disordered" evidence="1">
    <location>
        <begin position="1"/>
        <end position="26"/>
    </location>
</feature>
<reference evidence="2" key="4">
    <citation type="submission" date="2025-09" db="UniProtKB">
        <authorList>
            <consortium name="Ensembl"/>
        </authorList>
    </citation>
    <scope>IDENTIFICATION</scope>
    <source>
        <strain evidence="2">C57BL/6J</strain>
    </source>
</reference>
<name>E9PV06_MOUSE</name>
<evidence type="ECO:0000313" key="3">
    <source>
        <dbReference type="MGI" id="MGI:2442443"/>
    </source>
</evidence>
<dbReference type="AGR" id="MGI:2442443"/>
<dbReference type="MGI" id="MGI:2442443">
    <property type="gene designation" value="Fsd1l"/>
</dbReference>
<dbReference type="Proteomes" id="UP000000589">
    <property type="component" value="Chromosome 4"/>
</dbReference>
<accession>E9PV06</accession>
<keyword evidence="4" id="KW-1185">Reference proteome</keyword>
<organism evidence="2 4">
    <name type="scientific">Mus musculus</name>
    <name type="common">Mouse</name>
    <dbReference type="NCBI Taxonomy" id="10090"/>
    <lineage>
        <taxon>Eukaryota</taxon>
        <taxon>Metazoa</taxon>
        <taxon>Chordata</taxon>
        <taxon>Craniata</taxon>
        <taxon>Vertebrata</taxon>
        <taxon>Euteleostomi</taxon>
        <taxon>Mammalia</taxon>
        <taxon>Eutheria</taxon>
        <taxon>Euarchontoglires</taxon>
        <taxon>Glires</taxon>
        <taxon>Rodentia</taxon>
        <taxon>Myomorpha</taxon>
        <taxon>Muroidea</taxon>
        <taxon>Muridae</taxon>
        <taxon>Murinae</taxon>
        <taxon>Mus</taxon>
        <taxon>Mus</taxon>
    </lineage>
</organism>
<proteinExistence type="predicted"/>
<dbReference type="Bgee" id="ENSMUSG00000054752">
    <property type="expression patterns" value="Expressed in ventricular zone and 60 other cell types or tissues"/>
</dbReference>
<dbReference type="ExpressionAtlas" id="E9PV06">
    <property type="expression patterns" value="baseline and differential"/>
</dbReference>
<dbReference type="VEuPathDB" id="HostDB:ENSMUSG00000054752"/>
<reference evidence="2" key="3">
    <citation type="submission" date="2025-08" db="UniProtKB">
        <authorList>
            <consortium name="Ensembl"/>
        </authorList>
    </citation>
    <scope>IDENTIFICATION</scope>
    <source>
        <strain evidence="2">C57BL/6J</strain>
    </source>
</reference>
<sequence>MAAPGTPDDLCPALGSGKALRGGNREPHPGLCRPLRALGPFLPAARGVLRGKLYKESFQLWQIRVMRFRTSLIH</sequence>
<dbReference type="AlphaFoldDB" id="E9PV06"/>
<dbReference type="GeneTree" id="ENSGT00940000157979"/>
<evidence type="ECO:0000256" key="1">
    <source>
        <dbReference type="SAM" id="MobiDB-lite"/>
    </source>
</evidence>
<evidence type="ECO:0000313" key="4">
    <source>
        <dbReference type="Proteomes" id="UP000000589"/>
    </source>
</evidence>
<reference evidence="2 4" key="1">
    <citation type="journal article" date="2009" name="PLoS Biol.">
        <title>Lineage-specific biology revealed by a finished genome assembly of the mouse.</title>
        <authorList>
            <consortium name="Mouse Genome Sequencing Consortium"/>
            <person name="Church D.M."/>
            <person name="Goodstadt L."/>
            <person name="Hillier L.W."/>
            <person name="Zody M.C."/>
            <person name="Goldstein S."/>
            <person name="She X."/>
            <person name="Bult C.J."/>
            <person name="Agarwala R."/>
            <person name="Cherry J.L."/>
            <person name="DiCuccio M."/>
            <person name="Hlavina W."/>
            <person name="Kapustin Y."/>
            <person name="Meric P."/>
            <person name="Maglott D."/>
            <person name="Birtle Z."/>
            <person name="Marques A.C."/>
            <person name="Graves T."/>
            <person name="Zhou S."/>
            <person name="Teague B."/>
            <person name="Potamousis K."/>
            <person name="Churas C."/>
            <person name="Place M."/>
            <person name="Herschleb J."/>
            <person name="Runnheim R."/>
            <person name="Forrest D."/>
            <person name="Amos-Landgraf J."/>
            <person name="Schwartz D.C."/>
            <person name="Cheng Z."/>
            <person name="Lindblad-Toh K."/>
            <person name="Eichler E.E."/>
            <person name="Ponting C.P."/>
        </authorList>
    </citation>
    <scope>NUCLEOTIDE SEQUENCE [LARGE SCALE GENOMIC DNA]</scope>
    <source>
        <strain evidence="2 4">C57BL/6J</strain>
    </source>
</reference>
<evidence type="ECO:0000313" key="2">
    <source>
        <dbReference type="Ensembl" id="ENSMUSP00000121176.3"/>
    </source>
</evidence>